<dbReference type="PRINTS" id="PR00133">
    <property type="entry name" value="GLHYDRLASE3"/>
</dbReference>
<evidence type="ECO:0000256" key="5">
    <source>
        <dbReference type="ARBA" id="ARBA00022801"/>
    </source>
</evidence>
<dbReference type="PANTHER" id="PTHR42715:SF10">
    <property type="entry name" value="BETA-GLUCOSIDASE"/>
    <property type="match status" value="1"/>
</dbReference>
<dbReference type="GO" id="GO:0008422">
    <property type="term" value="F:beta-glucosidase activity"/>
    <property type="evidence" value="ECO:0007669"/>
    <property type="project" value="UniProtKB-EC"/>
</dbReference>
<evidence type="ECO:0000256" key="6">
    <source>
        <dbReference type="ARBA" id="ARBA00023180"/>
    </source>
</evidence>
<dbReference type="PANTHER" id="PTHR42715">
    <property type="entry name" value="BETA-GLUCOSIDASE"/>
    <property type="match status" value="1"/>
</dbReference>
<sequence length="256" mass="28533">MAKGRNVVLSPTINILRSLLWARAAETFSEDPWLTTRMVVAGVSGVQSEGALASVKHYAAYNQDTNRFGLDPEWKTVDIHVDTRALHELYLPGFKAAVQEADVASVMCSYNMLNGQFTCENDWLLNKTLRQDWGLEGFVVADWYFSTRSTVSAVMSGLDISMPGGSLEDSYGFPAYYGDLLVEAITNGSVSMSRIDNMVTRLWRYMFKLGMVDNPVNGTAESYARTQDHLDLAQHMTEEGAVLLKNEKCMLPFSVE</sequence>
<dbReference type="InterPro" id="IPR017853">
    <property type="entry name" value="GH"/>
</dbReference>
<dbReference type="AlphaFoldDB" id="A0A9Q9AY34"/>
<protein>
    <recommendedName>
        <fullName evidence="4">beta-glucosidase</fullName>
        <ecNumber evidence="4">3.2.1.21</ecNumber>
    </recommendedName>
</protein>
<evidence type="ECO:0000256" key="2">
    <source>
        <dbReference type="ARBA" id="ARBA00004987"/>
    </source>
</evidence>
<dbReference type="SUPFAM" id="SSF51445">
    <property type="entry name" value="(Trans)glycosidases"/>
    <property type="match status" value="1"/>
</dbReference>
<comment type="pathway">
    <text evidence="2">Glycan metabolism; cellulose degradation.</text>
</comment>
<proteinExistence type="inferred from homology"/>
<comment type="similarity">
    <text evidence="3">Belongs to the glycosyl hydrolase 3 family.</text>
</comment>
<dbReference type="InterPro" id="IPR050288">
    <property type="entry name" value="Cellulose_deg_GH3"/>
</dbReference>
<dbReference type="InterPro" id="IPR001764">
    <property type="entry name" value="Glyco_hydro_3_N"/>
</dbReference>
<keyword evidence="7" id="KW-0326">Glycosidase</keyword>
<evidence type="ECO:0000313" key="10">
    <source>
        <dbReference type="Proteomes" id="UP001056384"/>
    </source>
</evidence>
<comment type="catalytic activity">
    <reaction evidence="1">
        <text>Hydrolysis of terminal, non-reducing beta-D-glucosyl residues with release of beta-D-glucose.</text>
        <dbReference type="EC" id="3.2.1.21"/>
    </reaction>
</comment>
<dbReference type="EMBL" id="CP099427">
    <property type="protein sequence ID" value="USW58102.1"/>
    <property type="molecule type" value="Genomic_DNA"/>
</dbReference>
<evidence type="ECO:0000256" key="7">
    <source>
        <dbReference type="ARBA" id="ARBA00023295"/>
    </source>
</evidence>
<dbReference type="InterPro" id="IPR036962">
    <property type="entry name" value="Glyco_hydro_3_N_sf"/>
</dbReference>
<keyword evidence="6" id="KW-0325">Glycoprotein</keyword>
<keyword evidence="5 9" id="KW-0378">Hydrolase</keyword>
<dbReference type="EC" id="3.2.1.21" evidence="4"/>
<evidence type="ECO:0000313" key="9">
    <source>
        <dbReference type="EMBL" id="USW58102.1"/>
    </source>
</evidence>
<reference evidence="9" key="1">
    <citation type="submission" date="2022-06" db="EMBL/GenBank/DDBJ databases">
        <title>Complete genome sequences of two strains of the flax pathogen Septoria linicola.</title>
        <authorList>
            <person name="Lapalu N."/>
            <person name="Simon A."/>
            <person name="Demenou B."/>
            <person name="Paumier D."/>
            <person name="Guillot M.-P."/>
            <person name="Gout L."/>
            <person name="Valade R."/>
        </authorList>
    </citation>
    <scope>NUCLEOTIDE SEQUENCE</scope>
    <source>
        <strain evidence="9">SE15195</strain>
    </source>
</reference>
<evidence type="ECO:0000256" key="4">
    <source>
        <dbReference type="ARBA" id="ARBA00012744"/>
    </source>
</evidence>
<organism evidence="9 10">
    <name type="scientific">Septoria linicola</name>
    <dbReference type="NCBI Taxonomy" id="215465"/>
    <lineage>
        <taxon>Eukaryota</taxon>
        <taxon>Fungi</taxon>
        <taxon>Dikarya</taxon>
        <taxon>Ascomycota</taxon>
        <taxon>Pezizomycotina</taxon>
        <taxon>Dothideomycetes</taxon>
        <taxon>Dothideomycetidae</taxon>
        <taxon>Mycosphaerellales</taxon>
        <taxon>Mycosphaerellaceae</taxon>
        <taxon>Septoria</taxon>
    </lineage>
</organism>
<gene>
    <name evidence="9" type="ORF">Slin15195_G114210</name>
</gene>
<feature type="domain" description="Glycoside hydrolase family 3 N-terminal" evidence="8">
    <location>
        <begin position="2"/>
        <end position="204"/>
    </location>
</feature>
<keyword evidence="10" id="KW-1185">Reference proteome</keyword>
<evidence type="ECO:0000256" key="3">
    <source>
        <dbReference type="ARBA" id="ARBA00005336"/>
    </source>
</evidence>
<dbReference type="Pfam" id="PF00933">
    <property type="entry name" value="Glyco_hydro_3"/>
    <property type="match status" value="1"/>
</dbReference>
<evidence type="ECO:0000256" key="1">
    <source>
        <dbReference type="ARBA" id="ARBA00000448"/>
    </source>
</evidence>
<dbReference type="Gene3D" id="3.20.20.300">
    <property type="entry name" value="Glycoside hydrolase, family 3, N-terminal domain"/>
    <property type="match status" value="1"/>
</dbReference>
<name>A0A9Q9AY34_9PEZI</name>
<evidence type="ECO:0000259" key="8">
    <source>
        <dbReference type="Pfam" id="PF00933"/>
    </source>
</evidence>
<dbReference type="Proteomes" id="UP001056384">
    <property type="component" value="Chromosome 10"/>
</dbReference>
<accession>A0A9Q9AY34</accession>
<dbReference type="GO" id="GO:0005975">
    <property type="term" value="P:carbohydrate metabolic process"/>
    <property type="evidence" value="ECO:0007669"/>
    <property type="project" value="InterPro"/>
</dbReference>